<dbReference type="InterPro" id="IPR027417">
    <property type="entry name" value="P-loop_NTPase"/>
</dbReference>
<comment type="function">
    <text evidence="6">Part of the ABC transporter complex HmuTUV involved in hemin import. Responsible for energy coupling to the transport system.</text>
</comment>
<dbReference type="PANTHER" id="PTHR42794:SF1">
    <property type="entry name" value="HEMIN IMPORT ATP-BINDING PROTEIN HMUV"/>
    <property type="match status" value="1"/>
</dbReference>
<keyword evidence="2" id="KW-0472">Membrane</keyword>
<dbReference type="Pfam" id="PF00005">
    <property type="entry name" value="ABC_tran"/>
    <property type="match status" value="1"/>
</dbReference>
<dbReference type="SMART" id="SM00382">
    <property type="entry name" value="AAA"/>
    <property type="match status" value="1"/>
</dbReference>
<evidence type="ECO:0000313" key="8">
    <source>
        <dbReference type="EMBL" id="TCP19815.1"/>
    </source>
</evidence>
<comment type="caution">
    <text evidence="8">The sequence shown here is derived from an EMBL/GenBank/DDBJ whole genome shotgun (WGS) entry which is preliminary data.</text>
</comment>
<keyword evidence="5" id="KW-1278">Translocase</keyword>
<evidence type="ECO:0000256" key="4">
    <source>
        <dbReference type="ARBA" id="ARBA00022840"/>
    </source>
</evidence>
<dbReference type="NCBIfam" id="NF010068">
    <property type="entry name" value="PRK13548.1"/>
    <property type="match status" value="1"/>
</dbReference>
<dbReference type="RefSeq" id="WP_119013915.1">
    <property type="nucleotide sequence ID" value="NZ_QXNC01000024.1"/>
</dbReference>
<dbReference type="PROSITE" id="PS50893">
    <property type="entry name" value="ABC_TRANSPORTER_2"/>
    <property type="match status" value="1"/>
</dbReference>
<protein>
    <submittedName>
        <fullName evidence="8">Iron complex transport system ATP-binding protein</fullName>
    </submittedName>
</protein>
<dbReference type="SUPFAM" id="SSF52540">
    <property type="entry name" value="P-loop containing nucleoside triphosphate hydrolases"/>
    <property type="match status" value="1"/>
</dbReference>
<dbReference type="AlphaFoldDB" id="A0A4R2NFC5"/>
<evidence type="ECO:0000313" key="9">
    <source>
        <dbReference type="Proteomes" id="UP000295182"/>
    </source>
</evidence>
<dbReference type="InterPro" id="IPR003439">
    <property type="entry name" value="ABC_transporter-like_ATP-bd"/>
</dbReference>
<feature type="domain" description="ABC transporter" evidence="7">
    <location>
        <begin position="4"/>
        <end position="245"/>
    </location>
</feature>
<dbReference type="PANTHER" id="PTHR42794">
    <property type="entry name" value="HEMIN IMPORT ATP-BINDING PROTEIN HMUV"/>
    <property type="match status" value="1"/>
</dbReference>
<evidence type="ECO:0000256" key="5">
    <source>
        <dbReference type="ARBA" id="ARBA00022967"/>
    </source>
</evidence>
<evidence type="ECO:0000256" key="1">
    <source>
        <dbReference type="ARBA" id="ARBA00022448"/>
    </source>
</evidence>
<keyword evidence="3" id="KW-0547">Nucleotide-binding</keyword>
<dbReference type="CDD" id="cd03214">
    <property type="entry name" value="ABC_Iron-Siderophores_B12_Hemin"/>
    <property type="match status" value="1"/>
</dbReference>
<dbReference type="InterPro" id="IPR003593">
    <property type="entry name" value="AAA+_ATPase"/>
</dbReference>
<name>A0A4R2NFC5_9BURK</name>
<dbReference type="Gene3D" id="3.40.50.300">
    <property type="entry name" value="P-loop containing nucleotide triphosphate hydrolases"/>
    <property type="match status" value="1"/>
</dbReference>
<keyword evidence="1" id="KW-0813">Transport</keyword>
<evidence type="ECO:0000256" key="2">
    <source>
        <dbReference type="ARBA" id="ARBA00022475"/>
    </source>
</evidence>
<proteinExistence type="predicted"/>
<evidence type="ECO:0000256" key="3">
    <source>
        <dbReference type="ARBA" id="ARBA00022741"/>
    </source>
</evidence>
<evidence type="ECO:0000259" key="7">
    <source>
        <dbReference type="PROSITE" id="PS50893"/>
    </source>
</evidence>
<keyword evidence="4 8" id="KW-0067">ATP-binding</keyword>
<dbReference type="Proteomes" id="UP000295182">
    <property type="component" value="Unassembled WGS sequence"/>
</dbReference>
<dbReference type="GO" id="GO:0016887">
    <property type="term" value="F:ATP hydrolysis activity"/>
    <property type="evidence" value="ECO:0007669"/>
    <property type="project" value="InterPro"/>
</dbReference>
<evidence type="ECO:0000256" key="6">
    <source>
        <dbReference type="ARBA" id="ARBA00037066"/>
    </source>
</evidence>
<keyword evidence="9" id="KW-1185">Reference proteome</keyword>
<reference evidence="8 9" key="1">
    <citation type="submission" date="2019-03" db="EMBL/GenBank/DDBJ databases">
        <title>Genomic Encyclopedia of Type Strains, Phase IV (KMG-IV): sequencing the most valuable type-strain genomes for metagenomic binning, comparative biology and taxonomic classification.</title>
        <authorList>
            <person name="Goeker M."/>
        </authorList>
    </citation>
    <scope>NUCLEOTIDE SEQUENCE [LARGE SCALE GENOMIC DNA]</scope>
    <source>
        <strain evidence="8 9">DSM 1837</strain>
    </source>
</reference>
<gene>
    <name evidence="8" type="ORF">EV674_10344</name>
</gene>
<keyword evidence="2" id="KW-1003">Cell membrane</keyword>
<dbReference type="OrthoDB" id="5296765at2"/>
<accession>A0A4R2NFC5</accession>
<dbReference type="EMBL" id="SLXH01000003">
    <property type="protein sequence ID" value="TCP19815.1"/>
    <property type="molecule type" value="Genomic_DNA"/>
</dbReference>
<dbReference type="GO" id="GO:0005524">
    <property type="term" value="F:ATP binding"/>
    <property type="evidence" value="ECO:0007669"/>
    <property type="project" value="UniProtKB-KW"/>
</dbReference>
<sequence>MNTLECHALGVGLPGGPRLATVDAALQPGRFTAILGPNGAGKSTLLAMLSGQRAPQAGEVRLGDRPLPRYTPAQLALVRAVMPQENAVAFDFTVQEVVEWGRFAHRMAPSPHEGAIALRALEATGVAHLAQRNINTLSGGERARAHLARALAQIWEPRPDGAARWLLLDEPTAALDLAHQHQAMRLLRRWAQEQGVGVVAVLHDLNLALRYAHDVLLLDSGQYRYGPVAHTLTADAIAQVWQVACTPVPAPDGVLQYLFSSD</sequence>
<organism evidence="8 9">
    <name type="scientific">Simplicispira metamorpha</name>
    <dbReference type="NCBI Taxonomy" id="80881"/>
    <lineage>
        <taxon>Bacteria</taxon>
        <taxon>Pseudomonadati</taxon>
        <taxon>Pseudomonadota</taxon>
        <taxon>Betaproteobacteria</taxon>
        <taxon>Burkholderiales</taxon>
        <taxon>Comamonadaceae</taxon>
        <taxon>Simplicispira</taxon>
    </lineage>
</organism>